<protein>
    <submittedName>
        <fullName evidence="7">Leucyl aminopeptidase</fullName>
        <ecNumber evidence="7">3.4.11.1</ecNumber>
    </submittedName>
</protein>
<dbReference type="InterPro" id="IPR000819">
    <property type="entry name" value="Peptidase_M17_C"/>
</dbReference>
<keyword evidence="3" id="KW-0645">Protease</keyword>
<accession>A0A7W9ZD10</accession>
<dbReference type="PANTHER" id="PTHR11963:SF20">
    <property type="entry name" value="PEPTIDASE B"/>
    <property type="match status" value="1"/>
</dbReference>
<dbReference type="GO" id="GO:0006508">
    <property type="term" value="P:proteolysis"/>
    <property type="evidence" value="ECO:0007669"/>
    <property type="project" value="UniProtKB-KW"/>
</dbReference>
<reference evidence="7 8" key="1">
    <citation type="submission" date="2020-08" db="EMBL/GenBank/DDBJ databases">
        <title>Genomic Encyclopedia of Type Strains, Phase IV (KMG-IV): sequencing the most valuable type-strain genomes for metagenomic binning, comparative biology and taxonomic classification.</title>
        <authorList>
            <person name="Goeker M."/>
        </authorList>
    </citation>
    <scope>NUCLEOTIDE SEQUENCE [LARGE SCALE GENOMIC DNA]</scope>
    <source>
        <strain evidence="7 8">DSM 11590</strain>
    </source>
</reference>
<evidence type="ECO:0000313" key="7">
    <source>
        <dbReference type="EMBL" id="MBB6209166.1"/>
    </source>
</evidence>
<dbReference type="CDD" id="cd00433">
    <property type="entry name" value="Peptidase_M17"/>
    <property type="match status" value="1"/>
</dbReference>
<keyword evidence="5" id="KW-0464">Manganese</keyword>
<dbReference type="GO" id="GO:0070006">
    <property type="term" value="F:metalloaminopeptidase activity"/>
    <property type="evidence" value="ECO:0007669"/>
    <property type="project" value="InterPro"/>
</dbReference>
<dbReference type="Gene3D" id="3.40.220.10">
    <property type="entry name" value="Leucine Aminopeptidase, subunit E, domain 1"/>
    <property type="match status" value="1"/>
</dbReference>
<evidence type="ECO:0000256" key="1">
    <source>
        <dbReference type="ARBA" id="ARBA00009528"/>
    </source>
</evidence>
<organism evidence="7 8">
    <name type="scientific">Novispirillum itersonii</name>
    <name type="common">Aquaspirillum itersonii</name>
    <dbReference type="NCBI Taxonomy" id="189"/>
    <lineage>
        <taxon>Bacteria</taxon>
        <taxon>Pseudomonadati</taxon>
        <taxon>Pseudomonadota</taxon>
        <taxon>Alphaproteobacteria</taxon>
        <taxon>Rhodospirillales</taxon>
        <taxon>Novispirillaceae</taxon>
        <taxon>Novispirillum</taxon>
    </lineage>
</organism>
<proteinExistence type="inferred from homology"/>
<evidence type="ECO:0000256" key="5">
    <source>
        <dbReference type="ARBA" id="ARBA00023211"/>
    </source>
</evidence>
<evidence type="ECO:0000256" key="4">
    <source>
        <dbReference type="ARBA" id="ARBA00022801"/>
    </source>
</evidence>
<sequence length="463" mass="48156">MTDCLRPLSCLVDTAEAVVSLRLVSAEQVRTAAESLPAFARAAGFKGAAGAVCLIPAADGSVQEILAGTGDGTDRWATAALSTTLPEGTYALSADVDPATAAAVALGWELGGYAFDRYKSKPAAPRARLVWPQGVDRAEITRQAEAVMLVRDLVNTPAEDMGPAALEAAVRSVASRHGAAVSAIVGDDLLAQNYPVIHAVGRAAAPDRAPRLIDLSWGPEEAPKLTLVGKGVCFDTGGLDLKGAGPMRLMKKDMGGAAHALGLAHLVMAAGLRVRLRVLIAAVENSVSGSSMRPGDVFRSRKGLTVEVTNTDAEGRLILCDALAEADAGSPQLLLDFATLTGAARVALGPDLPALFTNDDSVAADWQAAGMTEQDPVWRMPLWAGYRSMLDSPVADLDNSPEGGMAGSITAALFLQEFVSASTPWAHLDVFAWNPKGRAGRPAGGEALGLRSVWAMVRTRFAS</sequence>
<keyword evidence="8" id="KW-1185">Reference proteome</keyword>
<dbReference type="GO" id="GO:0005737">
    <property type="term" value="C:cytoplasm"/>
    <property type="evidence" value="ECO:0007669"/>
    <property type="project" value="InterPro"/>
</dbReference>
<dbReference type="Gene3D" id="3.40.630.10">
    <property type="entry name" value="Zn peptidases"/>
    <property type="match status" value="1"/>
</dbReference>
<comment type="caution">
    <text evidence="7">The sequence shown here is derived from an EMBL/GenBank/DDBJ whole genome shotgun (WGS) entry which is preliminary data.</text>
</comment>
<dbReference type="SUPFAM" id="SSF53187">
    <property type="entry name" value="Zn-dependent exopeptidases"/>
    <property type="match status" value="1"/>
</dbReference>
<evidence type="ECO:0000256" key="3">
    <source>
        <dbReference type="ARBA" id="ARBA00022670"/>
    </source>
</evidence>
<dbReference type="InterPro" id="IPR043472">
    <property type="entry name" value="Macro_dom-like"/>
</dbReference>
<keyword evidence="4 7" id="KW-0378">Hydrolase</keyword>
<dbReference type="GO" id="GO:0030145">
    <property type="term" value="F:manganese ion binding"/>
    <property type="evidence" value="ECO:0007669"/>
    <property type="project" value="InterPro"/>
</dbReference>
<dbReference type="PRINTS" id="PR00481">
    <property type="entry name" value="LAMNOPPTDASE"/>
</dbReference>
<dbReference type="Proteomes" id="UP000544872">
    <property type="component" value="Unassembled WGS sequence"/>
</dbReference>
<evidence type="ECO:0000256" key="2">
    <source>
        <dbReference type="ARBA" id="ARBA00022438"/>
    </source>
</evidence>
<dbReference type="AlphaFoldDB" id="A0A7W9ZD10"/>
<dbReference type="EMBL" id="JACIIX010000001">
    <property type="protein sequence ID" value="MBB6209166.1"/>
    <property type="molecule type" value="Genomic_DNA"/>
</dbReference>
<dbReference type="Pfam" id="PF00883">
    <property type="entry name" value="Peptidase_M17"/>
    <property type="match status" value="1"/>
</dbReference>
<dbReference type="InterPro" id="IPR011356">
    <property type="entry name" value="Leucine_aapep/pepB"/>
</dbReference>
<dbReference type="PANTHER" id="PTHR11963">
    <property type="entry name" value="LEUCINE AMINOPEPTIDASE-RELATED"/>
    <property type="match status" value="1"/>
</dbReference>
<name>A0A7W9ZD10_NOVIT</name>
<feature type="domain" description="Cytosol aminopeptidase" evidence="6">
    <location>
        <begin position="310"/>
        <end position="317"/>
    </location>
</feature>
<gene>
    <name evidence="7" type="ORF">FHS48_000547</name>
</gene>
<dbReference type="SUPFAM" id="SSF52949">
    <property type="entry name" value="Macro domain-like"/>
    <property type="match status" value="1"/>
</dbReference>
<evidence type="ECO:0000313" key="8">
    <source>
        <dbReference type="Proteomes" id="UP000544872"/>
    </source>
</evidence>
<dbReference type="EC" id="3.4.11.1" evidence="7"/>
<dbReference type="PROSITE" id="PS00631">
    <property type="entry name" value="CYTOSOL_AP"/>
    <property type="match status" value="1"/>
</dbReference>
<dbReference type="Pfam" id="PF21337">
    <property type="entry name" value="Peptidase_M17_N_1"/>
    <property type="match status" value="1"/>
</dbReference>
<dbReference type="RefSeq" id="WP_184261128.1">
    <property type="nucleotide sequence ID" value="NZ_JACIIX010000001.1"/>
</dbReference>
<keyword evidence="2 7" id="KW-0031">Aminopeptidase</keyword>
<comment type="similarity">
    <text evidence="1">Belongs to the peptidase M17 family.</text>
</comment>
<dbReference type="InterPro" id="IPR048816">
    <property type="entry name" value="Peptidase_M17_N_1"/>
</dbReference>
<evidence type="ECO:0000259" key="6">
    <source>
        <dbReference type="PROSITE" id="PS00631"/>
    </source>
</evidence>